<comment type="caution">
    <text evidence="2">The sequence shown here is derived from an EMBL/GenBank/DDBJ whole genome shotgun (WGS) entry which is preliminary data.</text>
</comment>
<evidence type="ECO:0000256" key="1">
    <source>
        <dbReference type="SAM" id="MobiDB-lite"/>
    </source>
</evidence>
<reference evidence="2" key="1">
    <citation type="submission" date="2018-11" db="EMBL/GenBank/DDBJ databases">
        <authorList>
            <consortium name="Pathogen Informatics"/>
        </authorList>
    </citation>
    <scope>NUCLEOTIDE SEQUENCE</scope>
</reference>
<gene>
    <name evidence="2" type="ORF">PXEA_LOCUS19226</name>
</gene>
<dbReference type="Proteomes" id="UP000784294">
    <property type="component" value="Unassembled WGS sequence"/>
</dbReference>
<feature type="compositionally biased region" description="Basic residues" evidence="1">
    <location>
        <begin position="22"/>
        <end position="53"/>
    </location>
</feature>
<feature type="region of interest" description="Disordered" evidence="1">
    <location>
        <begin position="1"/>
        <end position="106"/>
    </location>
</feature>
<keyword evidence="3" id="KW-1185">Reference proteome</keyword>
<evidence type="ECO:0000313" key="3">
    <source>
        <dbReference type="Proteomes" id="UP000784294"/>
    </source>
</evidence>
<protein>
    <submittedName>
        <fullName evidence="2">Uncharacterized protein</fullName>
    </submittedName>
</protein>
<organism evidence="2 3">
    <name type="scientific">Protopolystoma xenopodis</name>
    <dbReference type="NCBI Taxonomy" id="117903"/>
    <lineage>
        <taxon>Eukaryota</taxon>
        <taxon>Metazoa</taxon>
        <taxon>Spiralia</taxon>
        <taxon>Lophotrochozoa</taxon>
        <taxon>Platyhelminthes</taxon>
        <taxon>Monogenea</taxon>
        <taxon>Polyopisthocotylea</taxon>
        <taxon>Polystomatidea</taxon>
        <taxon>Polystomatidae</taxon>
        <taxon>Protopolystoma</taxon>
    </lineage>
</organism>
<sequence>MTTLPTGPSGATLPEYVDQRNQSRRQHRQSSRHHHHHHHSHRTQQQQRHHHQARPSDGVMEQAKEVTIRKNVAVEGSNQEQIKGEQEEAVSGGHLPKNDPNTPRPLDQMHAARLLCQSVKYASASRAQIVSPLIVPDSFADLVESNIPQNELVSA</sequence>
<name>A0A3S5FEJ6_9PLAT</name>
<evidence type="ECO:0000313" key="2">
    <source>
        <dbReference type="EMBL" id="VEL25786.1"/>
    </source>
</evidence>
<proteinExistence type="predicted"/>
<dbReference type="EMBL" id="CAAALY010076204">
    <property type="protein sequence ID" value="VEL25786.1"/>
    <property type="molecule type" value="Genomic_DNA"/>
</dbReference>
<dbReference type="AlphaFoldDB" id="A0A3S5FEJ6"/>
<accession>A0A3S5FEJ6</accession>